<evidence type="ECO:0000313" key="2">
    <source>
        <dbReference type="EMBL" id="MFD1147383.1"/>
    </source>
</evidence>
<accession>A0ABW3QRB9</accession>
<keyword evidence="1" id="KW-0472">Membrane</keyword>
<evidence type="ECO:0000256" key="1">
    <source>
        <dbReference type="SAM" id="Phobius"/>
    </source>
</evidence>
<dbReference type="EMBL" id="JBHTLK010000034">
    <property type="protein sequence ID" value="MFD1147383.1"/>
    <property type="molecule type" value="Genomic_DNA"/>
</dbReference>
<dbReference type="RefSeq" id="WP_380722465.1">
    <property type="nucleotide sequence ID" value="NZ_JBHTLK010000034.1"/>
</dbReference>
<sequence length="129" mass="13669">MKRSSIVSLVVSTALGIVIVADDNGEWTGFGTWGLVACALVYLVAVLLRGELRRTKVMWAQVAGVAGFGAVAGIALLVDPDVGRYLVAAGWLAHAGWDLVHFRARLVVPTWYSLACAVVDAFVGVSLAW</sequence>
<keyword evidence="1" id="KW-0812">Transmembrane</keyword>
<keyword evidence="3" id="KW-1185">Reference proteome</keyword>
<proteinExistence type="predicted"/>
<evidence type="ECO:0000313" key="3">
    <source>
        <dbReference type="Proteomes" id="UP001597168"/>
    </source>
</evidence>
<feature type="transmembrane region" description="Helical" evidence="1">
    <location>
        <begin position="31"/>
        <end position="50"/>
    </location>
</feature>
<protein>
    <submittedName>
        <fullName evidence="2">Uncharacterized protein</fullName>
    </submittedName>
</protein>
<reference evidence="3" key="1">
    <citation type="journal article" date="2019" name="Int. J. Syst. Evol. Microbiol.">
        <title>The Global Catalogue of Microorganisms (GCM) 10K type strain sequencing project: providing services to taxonomists for standard genome sequencing and annotation.</title>
        <authorList>
            <consortium name="The Broad Institute Genomics Platform"/>
            <consortium name="The Broad Institute Genome Sequencing Center for Infectious Disease"/>
            <person name="Wu L."/>
            <person name="Ma J."/>
        </authorList>
    </citation>
    <scope>NUCLEOTIDE SEQUENCE [LARGE SCALE GENOMIC DNA]</scope>
    <source>
        <strain evidence="3">CCUG 60214</strain>
    </source>
</reference>
<keyword evidence="1" id="KW-1133">Transmembrane helix</keyword>
<feature type="transmembrane region" description="Helical" evidence="1">
    <location>
        <begin position="57"/>
        <end position="78"/>
    </location>
</feature>
<dbReference type="Proteomes" id="UP001597168">
    <property type="component" value="Unassembled WGS sequence"/>
</dbReference>
<comment type="caution">
    <text evidence="2">The sequence shown here is derived from an EMBL/GenBank/DDBJ whole genome shotgun (WGS) entry which is preliminary data.</text>
</comment>
<name>A0ABW3QRB9_9PSEU</name>
<organism evidence="2 3">
    <name type="scientific">Saccharothrix hoggarensis</name>
    <dbReference type="NCBI Taxonomy" id="913853"/>
    <lineage>
        <taxon>Bacteria</taxon>
        <taxon>Bacillati</taxon>
        <taxon>Actinomycetota</taxon>
        <taxon>Actinomycetes</taxon>
        <taxon>Pseudonocardiales</taxon>
        <taxon>Pseudonocardiaceae</taxon>
        <taxon>Saccharothrix</taxon>
    </lineage>
</organism>
<feature type="transmembrane region" description="Helical" evidence="1">
    <location>
        <begin position="110"/>
        <end position="128"/>
    </location>
</feature>
<gene>
    <name evidence="2" type="ORF">ACFQ3T_09630</name>
</gene>